<dbReference type="EMBL" id="CP014263">
    <property type="protein sequence ID" value="AQG80072.1"/>
    <property type="molecule type" value="Genomic_DNA"/>
</dbReference>
<keyword evidence="3" id="KW-0804">Transcription</keyword>
<keyword evidence="2" id="KW-0238">DNA-binding</keyword>
<dbReference type="PANTHER" id="PTHR33204:SF29">
    <property type="entry name" value="TRANSCRIPTIONAL REGULATOR"/>
    <property type="match status" value="1"/>
</dbReference>
<dbReference type="STRING" id="1178516.AWR27_12495"/>
<dbReference type="InterPro" id="IPR036390">
    <property type="entry name" value="WH_DNA-bd_sf"/>
</dbReference>
<dbReference type="InterPro" id="IPR036388">
    <property type="entry name" value="WH-like_DNA-bd_sf"/>
</dbReference>
<dbReference type="Gene3D" id="1.10.10.10">
    <property type="entry name" value="Winged helix-like DNA-binding domain superfamily/Winged helix DNA-binding domain"/>
    <property type="match status" value="1"/>
</dbReference>
<evidence type="ECO:0000313" key="6">
    <source>
        <dbReference type="Proteomes" id="UP000187941"/>
    </source>
</evidence>
<keyword evidence="6" id="KW-1185">Reference proteome</keyword>
<sequence>MSTNSPSEFAFEPDLRLINMTLKVIGGKWRLYLILVLGQQTLRFSELSERLPDVSPKVLAGELKALVALGVIQRVVYAEVPPKVEYRLTEQGRLALPLMSQLQQIGQFFI</sequence>
<dbReference type="PROSITE" id="PS51118">
    <property type="entry name" value="HTH_HXLR"/>
    <property type="match status" value="1"/>
</dbReference>
<dbReference type="Pfam" id="PF01638">
    <property type="entry name" value="HxlR"/>
    <property type="match status" value="1"/>
</dbReference>
<evidence type="ECO:0000259" key="4">
    <source>
        <dbReference type="PROSITE" id="PS51118"/>
    </source>
</evidence>
<dbReference type="GO" id="GO:0003677">
    <property type="term" value="F:DNA binding"/>
    <property type="evidence" value="ECO:0007669"/>
    <property type="project" value="UniProtKB-KW"/>
</dbReference>
<evidence type="ECO:0000256" key="2">
    <source>
        <dbReference type="ARBA" id="ARBA00023125"/>
    </source>
</evidence>
<dbReference type="OrthoDB" id="8231503at2"/>
<evidence type="ECO:0000256" key="3">
    <source>
        <dbReference type="ARBA" id="ARBA00023163"/>
    </source>
</evidence>
<evidence type="ECO:0000313" key="5">
    <source>
        <dbReference type="EMBL" id="AQG80072.1"/>
    </source>
</evidence>
<keyword evidence="1" id="KW-0805">Transcription regulation</keyword>
<dbReference type="PANTHER" id="PTHR33204">
    <property type="entry name" value="TRANSCRIPTIONAL REGULATOR, MARR FAMILY"/>
    <property type="match status" value="1"/>
</dbReference>
<dbReference type="AlphaFoldDB" id="A0A1P9WXF3"/>
<name>A0A1P9WXF3_9BACT</name>
<dbReference type="Proteomes" id="UP000187941">
    <property type="component" value="Chromosome"/>
</dbReference>
<feature type="domain" description="HTH hxlR-type" evidence="4">
    <location>
        <begin position="12"/>
        <end position="110"/>
    </location>
</feature>
<accession>A0A1P9WXF3</accession>
<proteinExistence type="predicted"/>
<dbReference type="SUPFAM" id="SSF46785">
    <property type="entry name" value="Winged helix' DNA-binding domain"/>
    <property type="match status" value="1"/>
</dbReference>
<dbReference type="KEGG" id="smon:AWR27_12495"/>
<organism evidence="5 6">
    <name type="scientific">Spirosoma montaniterrae</name>
    <dbReference type="NCBI Taxonomy" id="1178516"/>
    <lineage>
        <taxon>Bacteria</taxon>
        <taxon>Pseudomonadati</taxon>
        <taxon>Bacteroidota</taxon>
        <taxon>Cytophagia</taxon>
        <taxon>Cytophagales</taxon>
        <taxon>Cytophagaceae</taxon>
        <taxon>Spirosoma</taxon>
    </lineage>
</organism>
<reference evidence="5 6" key="1">
    <citation type="submission" date="2016-01" db="EMBL/GenBank/DDBJ databases">
        <authorList>
            <person name="Oliw E.H."/>
        </authorList>
    </citation>
    <scope>NUCLEOTIDE SEQUENCE [LARGE SCALE GENOMIC DNA]</scope>
    <source>
        <strain evidence="5 6">DY10</strain>
    </source>
</reference>
<gene>
    <name evidence="5" type="ORF">AWR27_12495</name>
</gene>
<dbReference type="RefSeq" id="WP_077131498.1">
    <property type="nucleotide sequence ID" value="NZ_CP014263.1"/>
</dbReference>
<protein>
    <submittedName>
        <fullName evidence="5">HxlR family transcriptional regulator</fullName>
    </submittedName>
</protein>
<dbReference type="InterPro" id="IPR002577">
    <property type="entry name" value="HTH_HxlR"/>
</dbReference>
<evidence type="ECO:0000256" key="1">
    <source>
        <dbReference type="ARBA" id="ARBA00023015"/>
    </source>
</evidence>